<gene>
    <name evidence="1" type="ORF">CIB95_03670</name>
</gene>
<proteinExistence type="predicted"/>
<dbReference type="Proteomes" id="UP000217083">
    <property type="component" value="Unassembled WGS sequence"/>
</dbReference>
<keyword evidence="2" id="KW-1185">Reference proteome</keyword>
<evidence type="ECO:0000313" key="2">
    <source>
        <dbReference type="Proteomes" id="UP000217083"/>
    </source>
</evidence>
<evidence type="ECO:0000313" key="1">
    <source>
        <dbReference type="EMBL" id="OZM58679.1"/>
    </source>
</evidence>
<reference evidence="2" key="1">
    <citation type="submission" date="2017-08" db="EMBL/GenBank/DDBJ databases">
        <authorList>
            <person name="Huang Z."/>
        </authorList>
    </citation>
    <scope>NUCLEOTIDE SEQUENCE [LARGE SCALE GENOMIC DNA]</scope>
    <source>
        <strain evidence="2">SA5d-4</strain>
    </source>
</reference>
<comment type="caution">
    <text evidence="1">The sequence shown here is derived from an EMBL/GenBank/DDBJ whole genome shotgun (WGS) entry which is preliminary data.</text>
</comment>
<sequence length="159" mass="18446">MRYLIIFVVSIVLMSGCIGFDHKATIDPKVQGSIQTGIVIQLENEKVLGFDLHDAKIDWSEEVYNELQPLSDEWMTTLKVTHQAPEIYIDEYIVIYYPHPTDENENVYFHIPLKKSDKPHKNILLSGRDNGAWVYYVIEAGKKETQALIDFMKEKQPNF</sequence>
<dbReference type="EMBL" id="NPIA01000001">
    <property type="protein sequence ID" value="OZM58679.1"/>
    <property type="molecule type" value="Genomic_DNA"/>
</dbReference>
<accession>A0A263BY78</accession>
<dbReference type="PROSITE" id="PS51257">
    <property type="entry name" value="PROKAR_LIPOPROTEIN"/>
    <property type="match status" value="1"/>
</dbReference>
<dbReference type="AlphaFoldDB" id="A0A263BY78"/>
<protein>
    <recommendedName>
        <fullName evidence="3">Lipoprotein</fullName>
    </recommendedName>
</protein>
<name>A0A263BY78_9BACI</name>
<organism evidence="1 2">
    <name type="scientific">Lottiidibacillus patelloidae</name>
    <dbReference type="NCBI Taxonomy" id="2670334"/>
    <lineage>
        <taxon>Bacteria</taxon>
        <taxon>Bacillati</taxon>
        <taxon>Bacillota</taxon>
        <taxon>Bacilli</taxon>
        <taxon>Bacillales</taxon>
        <taxon>Bacillaceae</taxon>
        <taxon>Lottiidibacillus</taxon>
    </lineage>
</organism>
<reference evidence="1 2" key="2">
    <citation type="submission" date="2017-09" db="EMBL/GenBank/DDBJ databases">
        <title>Bacillus patelloidae sp. nov., isolated from the intestinal tract of a marine limpet.</title>
        <authorList>
            <person name="Liu R."/>
            <person name="Dong C."/>
            <person name="Shao Z."/>
        </authorList>
    </citation>
    <scope>NUCLEOTIDE SEQUENCE [LARGE SCALE GENOMIC DNA]</scope>
    <source>
        <strain evidence="1 2">SA5d-4</strain>
    </source>
</reference>
<evidence type="ECO:0008006" key="3">
    <source>
        <dbReference type="Google" id="ProtNLM"/>
    </source>
</evidence>
<dbReference type="RefSeq" id="WP_094921947.1">
    <property type="nucleotide sequence ID" value="NZ_NPIA01000001.1"/>
</dbReference>